<comment type="caution">
    <text evidence="3">The sequence shown here is derived from an EMBL/GenBank/DDBJ whole genome shotgun (WGS) entry which is preliminary data.</text>
</comment>
<feature type="region of interest" description="Disordered" evidence="1">
    <location>
        <begin position="112"/>
        <end position="142"/>
    </location>
</feature>
<organism evidence="3 4">
    <name type="scientific">Methylosinus sporium</name>
    <dbReference type="NCBI Taxonomy" id="428"/>
    <lineage>
        <taxon>Bacteria</taxon>
        <taxon>Pseudomonadati</taxon>
        <taxon>Pseudomonadota</taxon>
        <taxon>Alphaproteobacteria</taxon>
        <taxon>Hyphomicrobiales</taxon>
        <taxon>Methylocystaceae</taxon>
        <taxon>Methylosinus</taxon>
    </lineage>
</organism>
<sequence length="142" mass="14676">MRRLGIFVLGAMMAIGAAQAAPRESASAAPEAGRYDGAWVFEARTTVGSCPGLLPDQIEIRGDLLVGTQAGAAALAAGRMAHWGYVEGDGAIMTRFTTQDGRVARAHGHLRGNAGQGAWSSSTDKCGGAWRAHRGGAQRAGR</sequence>
<feature type="chain" id="PRO_5015737029" evidence="2">
    <location>
        <begin position="21"/>
        <end position="142"/>
    </location>
</feature>
<keyword evidence="4" id="KW-1185">Reference proteome</keyword>
<dbReference type="OrthoDB" id="8455587at2"/>
<feature type="signal peptide" evidence="2">
    <location>
        <begin position="1"/>
        <end position="20"/>
    </location>
</feature>
<name>A0A2U1SR23_METSR</name>
<evidence type="ECO:0000256" key="1">
    <source>
        <dbReference type="SAM" id="MobiDB-lite"/>
    </source>
</evidence>
<evidence type="ECO:0000256" key="2">
    <source>
        <dbReference type="SAM" id="SignalP"/>
    </source>
</evidence>
<evidence type="ECO:0000313" key="3">
    <source>
        <dbReference type="EMBL" id="PWB94059.1"/>
    </source>
</evidence>
<dbReference type="AlphaFoldDB" id="A0A2U1SR23"/>
<keyword evidence="2" id="KW-0732">Signal</keyword>
<dbReference type="RefSeq" id="WP_108917118.1">
    <property type="nucleotide sequence ID" value="NZ_BGJY01000002.1"/>
</dbReference>
<accession>A0A2U1SR23</accession>
<proteinExistence type="predicted"/>
<protein>
    <submittedName>
        <fullName evidence="3">Uncharacterized protein</fullName>
    </submittedName>
</protein>
<dbReference type="EMBL" id="PUIV01000012">
    <property type="protein sequence ID" value="PWB94059.1"/>
    <property type="molecule type" value="Genomic_DNA"/>
</dbReference>
<reference evidence="3 4" key="1">
    <citation type="journal article" date="2018" name="Appl. Microbiol. Biotechnol.">
        <title>Co-cultivation of the strictly anaerobic methanogen Methanosarcina barkeri with aerobic methanotrophs in an oxygen-limited membrane bioreactor.</title>
        <authorList>
            <person name="In 't Zandt M.H."/>
            <person name="van den Bosch T.J.M."/>
            <person name="Rijkers R."/>
            <person name="van Kessel M.A.H.J."/>
            <person name="Jetten M.S.M."/>
            <person name="Welte C.U."/>
        </authorList>
    </citation>
    <scope>NUCLEOTIDE SEQUENCE [LARGE SCALE GENOMIC DNA]</scope>
    <source>
        <strain evidence="3 4">DSM 17706</strain>
    </source>
</reference>
<dbReference type="Proteomes" id="UP000245137">
    <property type="component" value="Unassembled WGS sequence"/>
</dbReference>
<feature type="compositionally biased region" description="Basic residues" evidence="1">
    <location>
        <begin position="131"/>
        <end position="142"/>
    </location>
</feature>
<gene>
    <name evidence="3" type="ORF">C5689_09890</name>
</gene>
<evidence type="ECO:0000313" key="4">
    <source>
        <dbReference type="Proteomes" id="UP000245137"/>
    </source>
</evidence>